<dbReference type="PANTHER" id="PTHR43920">
    <property type="entry name" value="CHLORIDE INTRACELLULAR CHANNEL, ISOFORM A"/>
    <property type="match status" value="1"/>
</dbReference>
<dbReference type="InterPro" id="IPR036282">
    <property type="entry name" value="Glutathione-S-Trfase_C_sf"/>
</dbReference>
<dbReference type="GO" id="GO:0005254">
    <property type="term" value="F:chloride channel activity"/>
    <property type="evidence" value="ECO:0007669"/>
    <property type="project" value="TreeGrafter"/>
</dbReference>
<dbReference type="GO" id="GO:0016324">
    <property type="term" value="C:apical plasma membrane"/>
    <property type="evidence" value="ECO:0007669"/>
    <property type="project" value="TreeGrafter"/>
</dbReference>
<comment type="subcellular location">
    <subcellularLocation>
        <location evidence="1">Membrane</location>
        <topology evidence="1">Single-pass membrane protein</topology>
    </subcellularLocation>
</comment>
<dbReference type="GO" id="GO:0005737">
    <property type="term" value="C:cytoplasm"/>
    <property type="evidence" value="ECO:0007669"/>
    <property type="project" value="TreeGrafter"/>
</dbReference>
<evidence type="ECO:0000256" key="3">
    <source>
        <dbReference type="ARBA" id="ARBA00022692"/>
    </source>
</evidence>
<comment type="similarity">
    <text evidence="2">Belongs to the chloride channel CLIC family.</text>
</comment>
<dbReference type="Gene3D" id="3.40.30.10">
    <property type="entry name" value="Glutaredoxin"/>
    <property type="match status" value="1"/>
</dbReference>
<dbReference type="SUPFAM" id="SSF47616">
    <property type="entry name" value="GST C-terminal domain-like"/>
    <property type="match status" value="1"/>
</dbReference>
<keyword evidence="4" id="KW-1133">Transmembrane helix</keyword>
<evidence type="ECO:0000259" key="6">
    <source>
        <dbReference type="Pfam" id="PF22441"/>
    </source>
</evidence>
<feature type="non-terminal residue" evidence="7">
    <location>
        <position position="246"/>
    </location>
</feature>
<accession>A0AA36D7P7</accession>
<evidence type="ECO:0000313" key="7">
    <source>
        <dbReference type="EMBL" id="CAJ0581307.1"/>
    </source>
</evidence>
<evidence type="ECO:0000313" key="8">
    <source>
        <dbReference type="Proteomes" id="UP001177023"/>
    </source>
</evidence>
<name>A0AA36D7P7_9BILA</name>
<evidence type="ECO:0000256" key="5">
    <source>
        <dbReference type="ARBA" id="ARBA00023136"/>
    </source>
</evidence>
<evidence type="ECO:0000256" key="2">
    <source>
        <dbReference type="ARBA" id="ARBA00007655"/>
    </source>
</evidence>
<keyword evidence="5" id="KW-0472">Membrane</keyword>
<proteinExistence type="inferred from homology"/>
<dbReference type="Proteomes" id="UP001177023">
    <property type="component" value="Unassembled WGS sequence"/>
</dbReference>
<organism evidence="7 8">
    <name type="scientific">Mesorhabditis spiculigera</name>
    <dbReference type="NCBI Taxonomy" id="96644"/>
    <lineage>
        <taxon>Eukaryota</taxon>
        <taxon>Metazoa</taxon>
        <taxon>Ecdysozoa</taxon>
        <taxon>Nematoda</taxon>
        <taxon>Chromadorea</taxon>
        <taxon>Rhabditida</taxon>
        <taxon>Rhabditina</taxon>
        <taxon>Rhabditomorpha</taxon>
        <taxon>Rhabditoidea</taxon>
        <taxon>Rhabditidae</taxon>
        <taxon>Mesorhabditinae</taxon>
        <taxon>Mesorhabditis</taxon>
    </lineage>
</organism>
<comment type="caution">
    <text evidence="7">The sequence shown here is derived from an EMBL/GenBank/DDBJ whole genome shotgun (WGS) entry which is preliminary data.</text>
</comment>
<sequence>MDDPNKLVLWLRAGSDGQRMGGDPLSHHLFMLLVLKGQQNSNLVFEVRTVSEAKPAPDFKAAGLRKPPAAVYQEETYTHEDDIVELLERWTPRRKQTEADDATADLFRHFAYFIKDVNKCPQALLGELHRLDEFLGSCGTKFLAGDEPSFIDSVVLPRLHTIRISAQALKDFSIPDDMQHLWAYLGRAYKLQLFTATCPCDQEIILHWAERPDTPDISSQRRAALYREKSTFTFTVPGESTVSTDS</sequence>
<gene>
    <name evidence="7" type="ORF">MSPICULIGERA_LOCUS19471</name>
</gene>
<evidence type="ECO:0000256" key="4">
    <source>
        <dbReference type="ARBA" id="ARBA00022989"/>
    </source>
</evidence>
<feature type="domain" description="CLIC N-terminal" evidence="6">
    <location>
        <begin position="6"/>
        <end position="89"/>
    </location>
</feature>
<dbReference type="AlphaFoldDB" id="A0AA36D7P7"/>
<dbReference type="InterPro" id="IPR053823">
    <property type="entry name" value="CLIC_N"/>
</dbReference>
<dbReference type="PANTHER" id="PTHR43920:SF10">
    <property type="entry name" value="CHLORIDE INTRACELLULAR CHANNEL EXL-1"/>
    <property type="match status" value="1"/>
</dbReference>
<dbReference type="Pfam" id="PF22441">
    <property type="entry name" value="CLIC-like_N"/>
    <property type="match status" value="1"/>
</dbReference>
<evidence type="ECO:0000256" key="1">
    <source>
        <dbReference type="ARBA" id="ARBA00004167"/>
    </source>
</evidence>
<reference evidence="7" key="1">
    <citation type="submission" date="2023-06" db="EMBL/GenBank/DDBJ databases">
        <authorList>
            <person name="Delattre M."/>
        </authorList>
    </citation>
    <scope>NUCLEOTIDE SEQUENCE</scope>
    <source>
        <strain evidence="7">AF72</strain>
    </source>
</reference>
<keyword evidence="3" id="KW-0812">Transmembrane</keyword>
<dbReference type="Gene3D" id="1.20.1050.10">
    <property type="match status" value="1"/>
</dbReference>
<keyword evidence="8" id="KW-1185">Reference proteome</keyword>
<dbReference type="EMBL" id="CATQJA010002663">
    <property type="protein sequence ID" value="CAJ0581307.1"/>
    <property type="molecule type" value="Genomic_DNA"/>
</dbReference>
<protein>
    <recommendedName>
        <fullName evidence="6">CLIC N-terminal domain-containing protein</fullName>
    </recommendedName>
</protein>